<feature type="compositionally biased region" description="Polar residues" evidence="8">
    <location>
        <begin position="97"/>
        <end position="111"/>
    </location>
</feature>
<dbReference type="SUPFAM" id="SSF52540">
    <property type="entry name" value="P-loop containing nucleoside triphosphate hydrolases"/>
    <property type="match status" value="1"/>
</dbReference>
<dbReference type="GO" id="GO:0006281">
    <property type="term" value="P:DNA repair"/>
    <property type="evidence" value="ECO:0007669"/>
    <property type="project" value="InterPro"/>
</dbReference>
<keyword evidence="3" id="KW-0547">Nucleotide-binding</keyword>
<dbReference type="GO" id="GO:0005524">
    <property type="term" value="F:ATP binding"/>
    <property type="evidence" value="ECO:0007669"/>
    <property type="project" value="UniProtKB-KW"/>
</dbReference>
<dbReference type="Gene3D" id="3.40.50.300">
    <property type="entry name" value="P-loop containing nucleotide triphosphate hydrolases"/>
    <property type="match status" value="1"/>
</dbReference>
<feature type="domain" description="ATPase AAA-type core" evidence="9">
    <location>
        <begin position="411"/>
        <end position="454"/>
    </location>
</feature>
<feature type="region of interest" description="Disordered" evidence="8">
    <location>
        <begin position="1"/>
        <end position="116"/>
    </location>
</feature>
<evidence type="ECO:0000256" key="6">
    <source>
        <dbReference type="ARBA" id="ARBA00023242"/>
    </source>
</evidence>
<dbReference type="GO" id="GO:0003682">
    <property type="term" value="F:chromatin binding"/>
    <property type="evidence" value="ECO:0007669"/>
    <property type="project" value="TreeGrafter"/>
</dbReference>
<sequence length="1200" mass="136096">MDDSATGMPPSPPAVEARSSIRRSVRRRLVQSTLFSPNSQVMEPTMDQEKDNGFTEDEADDEDVEICGSQKGRRKRKRRATTPQKKASYGKKEKRPVNNTPAKRSGKSTSPIDDLDRIQPIPNLRLEAKLTAEENSRIFAGKQVHPFFSSWRLARKTGEVSEIEGGACLINGKKKDITLGPIHVFEKTKDDERLPLDWRSWTFLEDDSIIASHNLERNNSVFEDNVSSLTLDEFPFPAHSHNQTFLEKEKVLHHSPNREKCLHDTSSSDLAAEANENKLCSSVLKDTEPYKEADRVRYISKHAENLRKLDLKQQCKFLQERMTSYYIDRSNKPSELLWTDKFQPKSATEICGNDAPVKFLNDWLHLWWERHHQNSRYLNVLEECSSLENSNSSHLQDSDSELTETGLKNVLLIVGPVGCGKSATIYACAEEQGFDIIEVNASDCRNGALVKQRFGEALKSQWLKWLPGNYPLNETEGNPGLPNANANEVTEIMQISYEDTPCDINRAEKFSFKENQTPFEGQKVKPLILFEDVDITFLEDRGFVAAIEQIANTAKGPLILTTNNSSITLPDSLDKLEMSFAMPSLKELVHHVYMVCATENVLVNPQLIERFVGCFNGDIRKTLMHLQFWCQGNNFHKDETVRGVHGDDLFDLNSIHNILPKLMPWDFPSELSALVEREIVTSLCTMEENYQRIDNEALASSFSMDHIEKDLEAMKETMLSRNFSIHEDQEFVNQSVNMPCDFLRSPGSPLAFTCRKDKRKLDIVLSSDSEDEADSSIPCLRTEPECFLTLSPRKPSDSKVEEKEYCLFPCSLTRTKSEIQNQHEASVDDISCVPESTYVPETAVENDTETMSCRTISSSPRVVQTEVITDNGLADVLSPKHTKSLTRLCKLSELSRCTHHITAEPLKVNKINQYEYAEATGRGHHVMDECSRMDFRRRSLPDVVRQSWKALRGQDLRRYAGPEEKNALSTIQIAHEISNLISESDLLLCKCGAITDDCLDPRNFVSEEPESLHWCDEQWKITSTMFHHGFCSYAKDVAAADMNMNLGDRQKGMDLTSEILSLTCDKMALAKMILRDMRGSNFRVDDEMDHWLSSPNGQDIPIEERKSSLSDVVQSLIPPRICLSLKGSALYEYLSSLRNISRIEASRLSQGTDIKKRRRGRIARHYLIANTMMPPEDVSLLNNFNSFRKGLSQLNDVGGG</sequence>
<dbReference type="InterPro" id="IPR027417">
    <property type="entry name" value="P-loop_NTPase"/>
</dbReference>
<keyword evidence="7" id="KW-0131">Cell cycle</keyword>
<evidence type="ECO:0000256" key="2">
    <source>
        <dbReference type="ARBA" id="ARBA00006168"/>
    </source>
</evidence>
<name>A0AAN7LVJ3_TRANT</name>
<comment type="similarity">
    <text evidence="2">Belongs to the rad17/RAD24 family.</text>
</comment>
<dbReference type="Gene3D" id="1.10.8.60">
    <property type="match status" value="1"/>
</dbReference>
<comment type="subcellular location">
    <subcellularLocation>
        <location evidence="1">Nucleus</location>
    </subcellularLocation>
</comment>
<evidence type="ECO:0000256" key="4">
    <source>
        <dbReference type="ARBA" id="ARBA00022763"/>
    </source>
</evidence>
<evidence type="ECO:0000256" key="1">
    <source>
        <dbReference type="ARBA" id="ARBA00004123"/>
    </source>
</evidence>
<dbReference type="InterPro" id="IPR003959">
    <property type="entry name" value="ATPase_AAA_core"/>
</dbReference>
<feature type="compositionally biased region" description="Polar residues" evidence="8">
    <location>
        <begin position="30"/>
        <end position="42"/>
    </location>
</feature>
<keyword evidence="5" id="KW-0067">ATP-binding</keyword>
<proteinExistence type="inferred from homology"/>
<dbReference type="GO" id="GO:0033314">
    <property type="term" value="P:mitotic DNA replication checkpoint signaling"/>
    <property type="evidence" value="ECO:0007669"/>
    <property type="project" value="TreeGrafter"/>
</dbReference>
<protein>
    <recommendedName>
        <fullName evidence="9">ATPase AAA-type core domain-containing protein</fullName>
    </recommendedName>
</protein>
<dbReference type="GO" id="GO:0005634">
    <property type="term" value="C:nucleus"/>
    <property type="evidence" value="ECO:0007669"/>
    <property type="project" value="UniProtKB-SubCell"/>
</dbReference>
<comment type="caution">
    <text evidence="10">The sequence shown here is derived from an EMBL/GenBank/DDBJ whole genome shotgun (WGS) entry which is preliminary data.</text>
</comment>
<evidence type="ECO:0000259" key="9">
    <source>
        <dbReference type="Pfam" id="PF00004"/>
    </source>
</evidence>
<reference evidence="10 11" key="1">
    <citation type="journal article" date="2023" name="Hortic Res">
        <title>Pangenome of water caltrop reveals structural variations and asymmetric subgenome divergence after allopolyploidization.</title>
        <authorList>
            <person name="Zhang X."/>
            <person name="Chen Y."/>
            <person name="Wang L."/>
            <person name="Yuan Y."/>
            <person name="Fang M."/>
            <person name="Shi L."/>
            <person name="Lu R."/>
            <person name="Comes H.P."/>
            <person name="Ma Y."/>
            <person name="Chen Y."/>
            <person name="Huang G."/>
            <person name="Zhou Y."/>
            <person name="Zheng Z."/>
            <person name="Qiu Y."/>
        </authorList>
    </citation>
    <scope>NUCLEOTIDE SEQUENCE [LARGE SCALE GENOMIC DNA]</scope>
    <source>
        <strain evidence="10">F231</strain>
    </source>
</reference>
<dbReference type="PANTHER" id="PTHR12172:SF1">
    <property type="entry name" value="P-LOOP CONTAINING NUCLEOSIDE TRIPHOSPHATE HYDROLASES SUPERFAMILY PROTEIN"/>
    <property type="match status" value="1"/>
</dbReference>
<keyword evidence="6" id="KW-0539">Nucleus</keyword>
<evidence type="ECO:0000256" key="3">
    <source>
        <dbReference type="ARBA" id="ARBA00022741"/>
    </source>
</evidence>
<dbReference type="EMBL" id="JAXQNO010000008">
    <property type="protein sequence ID" value="KAK4791894.1"/>
    <property type="molecule type" value="Genomic_DNA"/>
</dbReference>
<evidence type="ECO:0000313" key="10">
    <source>
        <dbReference type="EMBL" id="KAK4791894.1"/>
    </source>
</evidence>
<evidence type="ECO:0000256" key="7">
    <source>
        <dbReference type="ARBA" id="ARBA00023306"/>
    </source>
</evidence>
<gene>
    <name evidence="10" type="ORF">SAY86_022329</name>
</gene>
<dbReference type="InterPro" id="IPR004582">
    <property type="entry name" value="Checkpoint_prot_Rad17_Rad24"/>
</dbReference>
<dbReference type="GO" id="GO:0016887">
    <property type="term" value="F:ATP hydrolysis activity"/>
    <property type="evidence" value="ECO:0007669"/>
    <property type="project" value="InterPro"/>
</dbReference>
<feature type="compositionally biased region" description="Acidic residues" evidence="8">
    <location>
        <begin position="54"/>
        <end position="65"/>
    </location>
</feature>
<accession>A0AAN7LVJ3</accession>
<dbReference type="PANTHER" id="PTHR12172">
    <property type="entry name" value="CELL CYCLE CHECKPOINT PROTEIN RAD17"/>
    <property type="match status" value="1"/>
</dbReference>
<evidence type="ECO:0000256" key="8">
    <source>
        <dbReference type="SAM" id="MobiDB-lite"/>
    </source>
</evidence>
<organism evidence="10 11">
    <name type="scientific">Trapa natans</name>
    <name type="common">Water chestnut</name>
    <dbReference type="NCBI Taxonomy" id="22666"/>
    <lineage>
        <taxon>Eukaryota</taxon>
        <taxon>Viridiplantae</taxon>
        <taxon>Streptophyta</taxon>
        <taxon>Embryophyta</taxon>
        <taxon>Tracheophyta</taxon>
        <taxon>Spermatophyta</taxon>
        <taxon>Magnoliopsida</taxon>
        <taxon>eudicotyledons</taxon>
        <taxon>Gunneridae</taxon>
        <taxon>Pentapetalae</taxon>
        <taxon>rosids</taxon>
        <taxon>malvids</taxon>
        <taxon>Myrtales</taxon>
        <taxon>Lythraceae</taxon>
        <taxon>Trapa</taxon>
    </lineage>
</organism>
<evidence type="ECO:0000256" key="5">
    <source>
        <dbReference type="ARBA" id="ARBA00022840"/>
    </source>
</evidence>
<feature type="compositionally biased region" description="Basic residues" evidence="8">
    <location>
        <begin position="71"/>
        <end position="80"/>
    </location>
</feature>
<keyword evidence="11" id="KW-1185">Reference proteome</keyword>
<dbReference type="Proteomes" id="UP001346149">
    <property type="component" value="Unassembled WGS sequence"/>
</dbReference>
<dbReference type="GO" id="GO:0003689">
    <property type="term" value="F:DNA clamp loader activity"/>
    <property type="evidence" value="ECO:0007669"/>
    <property type="project" value="TreeGrafter"/>
</dbReference>
<evidence type="ECO:0000313" key="11">
    <source>
        <dbReference type="Proteomes" id="UP001346149"/>
    </source>
</evidence>
<dbReference type="GO" id="GO:0000077">
    <property type="term" value="P:DNA damage checkpoint signaling"/>
    <property type="evidence" value="ECO:0007669"/>
    <property type="project" value="TreeGrafter"/>
</dbReference>
<feature type="compositionally biased region" description="Basic residues" evidence="8">
    <location>
        <begin position="20"/>
        <end position="29"/>
    </location>
</feature>
<dbReference type="Pfam" id="PF00004">
    <property type="entry name" value="AAA"/>
    <property type="match status" value="1"/>
</dbReference>
<keyword evidence="4" id="KW-0227">DNA damage</keyword>
<dbReference type="AlphaFoldDB" id="A0AAN7LVJ3"/>